<dbReference type="PROSITE" id="PS50994">
    <property type="entry name" value="INTEGRASE"/>
    <property type="match status" value="1"/>
</dbReference>
<dbReference type="PANTHER" id="PTHR47515">
    <property type="entry name" value="LOW CALCIUM RESPONSE LOCUS PROTEIN T"/>
    <property type="match status" value="1"/>
</dbReference>
<name>A0ABR5IKY0_9HYPH</name>
<evidence type="ECO:0000259" key="1">
    <source>
        <dbReference type="PROSITE" id="PS50994"/>
    </source>
</evidence>
<dbReference type="EMBL" id="LGSW01000010">
    <property type="protein sequence ID" value="KND20381.1"/>
    <property type="molecule type" value="Genomic_DNA"/>
</dbReference>
<dbReference type="Gene3D" id="3.30.420.10">
    <property type="entry name" value="Ribonuclease H-like superfamily/Ribonuclease H"/>
    <property type="match status" value="1"/>
</dbReference>
<keyword evidence="3" id="KW-1185">Reference proteome</keyword>
<dbReference type="InterPro" id="IPR036397">
    <property type="entry name" value="RNaseH_sf"/>
</dbReference>
<reference evidence="2 3" key="1">
    <citation type="submission" date="2015-07" db="EMBL/GenBank/DDBJ databases">
        <title>Draft genome of Enhydrobacter aerosaccus.</title>
        <authorList>
            <person name="Wang X."/>
        </authorList>
    </citation>
    <scope>NUCLEOTIDE SEQUENCE [LARGE SCALE GENOMIC DNA]</scope>
    <source>
        <strain evidence="2 3">CGMCC9176</strain>
    </source>
</reference>
<sequence length="247" mass="29187">MSIVVSCQIVCISRTAYYYERKLIDDEAIVDKLTELTERHTRWGFPKCYKRLRKLGYVWRVYTAMKLNLRRKAKRPLPTRAPEPLTVPNSLGHTWSMDFMSDKLHNNIRFRTFNVIDDYNRELLGIDIGTSIPSLRVIRYLDQLAQCHGYPNKIRVDNGSEFTSNVFTDWAAANNILIDYIKPGCPYQNAYIERFNRSYRNEVLDCYLFSNLNEVRQLTDEWIEVYNHERPHDSLNDMTPAEFKQVA</sequence>
<evidence type="ECO:0000313" key="3">
    <source>
        <dbReference type="Proteomes" id="UP000053900"/>
    </source>
</evidence>
<dbReference type="InterPro" id="IPR012337">
    <property type="entry name" value="RNaseH-like_sf"/>
</dbReference>
<dbReference type="Pfam" id="PF13683">
    <property type="entry name" value="rve_3"/>
    <property type="match status" value="1"/>
</dbReference>
<dbReference type="InterPro" id="IPR048020">
    <property type="entry name" value="Transpos_IS3"/>
</dbReference>
<dbReference type="Proteomes" id="UP000053900">
    <property type="component" value="Unassembled WGS sequence"/>
</dbReference>
<dbReference type="InterPro" id="IPR001584">
    <property type="entry name" value="Integrase_cat-core"/>
</dbReference>
<evidence type="ECO:0000313" key="2">
    <source>
        <dbReference type="EMBL" id="KND20381.1"/>
    </source>
</evidence>
<dbReference type="PANTHER" id="PTHR47515:SF2">
    <property type="entry name" value="INTEGRASE CORE DOMAIN PROTEIN"/>
    <property type="match status" value="1"/>
</dbReference>
<comment type="caution">
    <text evidence="2">The sequence shown here is derived from an EMBL/GenBank/DDBJ whole genome shotgun (WGS) entry which is preliminary data.</text>
</comment>
<protein>
    <submittedName>
        <fullName evidence="2">Transposase</fullName>
    </submittedName>
</protein>
<proteinExistence type="predicted"/>
<gene>
    <name evidence="2" type="ORF">AFK20_09830</name>
</gene>
<dbReference type="NCBIfam" id="NF033516">
    <property type="entry name" value="transpos_IS3"/>
    <property type="match status" value="1"/>
</dbReference>
<organism evidence="2 3">
    <name type="scientific">Enhydrobacter aerosaccus</name>
    <dbReference type="NCBI Taxonomy" id="225324"/>
    <lineage>
        <taxon>Bacteria</taxon>
        <taxon>Pseudomonadati</taxon>
        <taxon>Pseudomonadota</taxon>
        <taxon>Alphaproteobacteria</taxon>
        <taxon>Hyphomicrobiales</taxon>
        <taxon>Enhydrobacter</taxon>
    </lineage>
</organism>
<dbReference type="SUPFAM" id="SSF53098">
    <property type="entry name" value="Ribonuclease H-like"/>
    <property type="match status" value="1"/>
</dbReference>
<feature type="domain" description="Integrase catalytic" evidence="1">
    <location>
        <begin position="80"/>
        <end position="247"/>
    </location>
</feature>
<accession>A0ABR5IKY0</accession>